<dbReference type="Proteomes" id="UP000318815">
    <property type="component" value="Unassembled WGS sequence"/>
</dbReference>
<dbReference type="AlphaFoldDB" id="A0A5C6LVE0"/>
<evidence type="ECO:0008006" key="3">
    <source>
        <dbReference type="Google" id="ProtNLM"/>
    </source>
</evidence>
<comment type="caution">
    <text evidence="1">The sequence shown here is derived from an EMBL/GenBank/DDBJ whole genome shotgun (WGS) entry which is preliminary data.</text>
</comment>
<gene>
    <name evidence="1" type="ORF">FEF09_11115</name>
</gene>
<reference evidence="1 2" key="1">
    <citation type="submission" date="2019-08" db="EMBL/GenBank/DDBJ databases">
        <title>Whole genome sequencing of chitin degrading bacteria Chitinophaga pinensis YS16.</title>
        <authorList>
            <person name="Singh R.P."/>
            <person name="Manchanda G."/>
            <person name="Maurya I.K."/>
            <person name="Joshi N.K."/>
            <person name="Srivastava A.K."/>
        </authorList>
    </citation>
    <scope>NUCLEOTIDE SEQUENCE [LARGE SCALE GENOMIC DNA]</scope>
    <source>
        <strain evidence="1 2">YS-16</strain>
    </source>
</reference>
<organism evidence="1 2">
    <name type="scientific">Chitinophaga pinensis</name>
    <dbReference type="NCBI Taxonomy" id="79329"/>
    <lineage>
        <taxon>Bacteria</taxon>
        <taxon>Pseudomonadati</taxon>
        <taxon>Bacteroidota</taxon>
        <taxon>Chitinophagia</taxon>
        <taxon>Chitinophagales</taxon>
        <taxon>Chitinophagaceae</taxon>
        <taxon>Chitinophaga</taxon>
    </lineage>
</organism>
<dbReference type="Gene3D" id="2.60.40.1120">
    <property type="entry name" value="Carboxypeptidase-like, regulatory domain"/>
    <property type="match status" value="1"/>
</dbReference>
<dbReference type="Pfam" id="PF13715">
    <property type="entry name" value="CarbopepD_reg_2"/>
    <property type="match status" value="1"/>
</dbReference>
<protein>
    <recommendedName>
        <fullName evidence="3">Carboxypeptidase-like regulatory domain-containing protein</fullName>
    </recommendedName>
</protein>
<proteinExistence type="predicted"/>
<keyword evidence="2" id="KW-1185">Reference proteome</keyword>
<accession>A0A5C6LVE0</accession>
<dbReference type="SUPFAM" id="SSF49464">
    <property type="entry name" value="Carboxypeptidase regulatory domain-like"/>
    <property type="match status" value="1"/>
</dbReference>
<evidence type="ECO:0000313" key="1">
    <source>
        <dbReference type="EMBL" id="TWW00587.1"/>
    </source>
</evidence>
<name>A0A5C6LVE0_9BACT</name>
<dbReference type="InterPro" id="IPR008969">
    <property type="entry name" value="CarboxyPept-like_regulatory"/>
</dbReference>
<sequence length="253" mass="28238">MDSGIFMHPVVMKKKNPFTLHIPQPCAENWNQMTPNEKGRFCQHCQKTVIDFSNMSDHEVANIVNRSKEQICGRLHVSQLNREIYTAEKNAPWMKIAAMLSALTLTAPAVSAKHTAVEKIQVNNREEDNIRLPCDSIPVITGRVTDSTNFPIPAANIIIEKTSHGVISDNDGKFRLSAFTEAKDTTIVIRITSLGYLPKEIPISLHAIPKDLVVILEPAYLSDEQGVIAGGISTCRPLNAWRRLKYKIGSLFH</sequence>
<evidence type="ECO:0000313" key="2">
    <source>
        <dbReference type="Proteomes" id="UP000318815"/>
    </source>
</evidence>
<dbReference type="OrthoDB" id="7432683at2"/>
<dbReference type="EMBL" id="VOHS01000008">
    <property type="protein sequence ID" value="TWW00587.1"/>
    <property type="molecule type" value="Genomic_DNA"/>
</dbReference>